<feature type="compositionally biased region" description="Low complexity" evidence="6">
    <location>
        <begin position="135"/>
        <end position="154"/>
    </location>
</feature>
<dbReference type="GO" id="GO:0003700">
    <property type="term" value="F:DNA-binding transcription factor activity"/>
    <property type="evidence" value="ECO:0007669"/>
    <property type="project" value="TreeGrafter"/>
</dbReference>
<evidence type="ECO:0000256" key="3">
    <source>
        <dbReference type="ARBA" id="ARBA00023159"/>
    </source>
</evidence>
<evidence type="ECO:0000256" key="2">
    <source>
        <dbReference type="ARBA" id="ARBA00023125"/>
    </source>
</evidence>
<dbReference type="PANTHER" id="PTHR10328:SF3">
    <property type="entry name" value="PROTEIN MAX"/>
    <property type="match status" value="1"/>
</dbReference>
<dbReference type="EMBL" id="ML977615">
    <property type="protein sequence ID" value="KAF1997277.1"/>
    <property type="molecule type" value="Genomic_DNA"/>
</dbReference>
<proteinExistence type="predicted"/>
<evidence type="ECO:0000256" key="6">
    <source>
        <dbReference type="SAM" id="MobiDB-lite"/>
    </source>
</evidence>
<evidence type="ECO:0000256" key="1">
    <source>
        <dbReference type="ARBA" id="ARBA00023015"/>
    </source>
</evidence>
<keyword evidence="9" id="KW-1185">Reference proteome</keyword>
<dbReference type="AlphaFoldDB" id="A0A6A5W7F3"/>
<dbReference type="CDD" id="cd11395">
    <property type="entry name" value="bHLHzip_SREBP_like"/>
    <property type="match status" value="1"/>
</dbReference>
<organism evidence="8 9">
    <name type="scientific">Amniculicola lignicola CBS 123094</name>
    <dbReference type="NCBI Taxonomy" id="1392246"/>
    <lineage>
        <taxon>Eukaryota</taxon>
        <taxon>Fungi</taxon>
        <taxon>Dikarya</taxon>
        <taxon>Ascomycota</taxon>
        <taxon>Pezizomycotina</taxon>
        <taxon>Dothideomycetes</taxon>
        <taxon>Pleosporomycetidae</taxon>
        <taxon>Pleosporales</taxon>
        <taxon>Amniculicolaceae</taxon>
        <taxon>Amniculicola</taxon>
    </lineage>
</organism>
<feature type="region of interest" description="Disordered" evidence="6">
    <location>
        <begin position="135"/>
        <end position="192"/>
    </location>
</feature>
<dbReference type="InterPro" id="IPR036638">
    <property type="entry name" value="HLH_DNA-bd_sf"/>
</dbReference>
<dbReference type="InterPro" id="IPR011598">
    <property type="entry name" value="bHLH_dom"/>
</dbReference>
<dbReference type="SMART" id="SM00353">
    <property type="entry name" value="HLH"/>
    <property type="match status" value="1"/>
</dbReference>
<evidence type="ECO:0000313" key="9">
    <source>
        <dbReference type="Proteomes" id="UP000799779"/>
    </source>
</evidence>
<keyword evidence="1" id="KW-0805">Transcription regulation</keyword>
<keyword evidence="4" id="KW-0804">Transcription</keyword>
<gene>
    <name evidence="8" type="ORF">P154DRAFT_292564</name>
</gene>
<dbReference type="GO" id="GO:0003677">
    <property type="term" value="F:DNA binding"/>
    <property type="evidence" value="ECO:0007669"/>
    <property type="project" value="UniProtKB-KW"/>
</dbReference>
<dbReference type="PANTHER" id="PTHR10328">
    <property type="entry name" value="PROTEIN MAX MYC-ASSOCIATED FACTOR X"/>
    <property type="match status" value="1"/>
</dbReference>
<keyword evidence="2" id="KW-0238">DNA-binding</keyword>
<dbReference type="GO" id="GO:0046983">
    <property type="term" value="F:protein dimerization activity"/>
    <property type="evidence" value="ECO:0007669"/>
    <property type="project" value="InterPro"/>
</dbReference>
<evidence type="ECO:0000256" key="5">
    <source>
        <dbReference type="ARBA" id="ARBA00023242"/>
    </source>
</evidence>
<reference evidence="8" key="1">
    <citation type="journal article" date="2020" name="Stud. Mycol.">
        <title>101 Dothideomycetes genomes: a test case for predicting lifestyles and emergence of pathogens.</title>
        <authorList>
            <person name="Haridas S."/>
            <person name="Albert R."/>
            <person name="Binder M."/>
            <person name="Bloem J."/>
            <person name="Labutti K."/>
            <person name="Salamov A."/>
            <person name="Andreopoulos B."/>
            <person name="Baker S."/>
            <person name="Barry K."/>
            <person name="Bills G."/>
            <person name="Bluhm B."/>
            <person name="Cannon C."/>
            <person name="Castanera R."/>
            <person name="Culley D."/>
            <person name="Daum C."/>
            <person name="Ezra D."/>
            <person name="Gonzalez J."/>
            <person name="Henrissat B."/>
            <person name="Kuo A."/>
            <person name="Liang C."/>
            <person name="Lipzen A."/>
            <person name="Lutzoni F."/>
            <person name="Magnuson J."/>
            <person name="Mondo S."/>
            <person name="Nolan M."/>
            <person name="Ohm R."/>
            <person name="Pangilinan J."/>
            <person name="Park H.-J."/>
            <person name="Ramirez L."/>
            <person name="Alfaro M."/>
            <person name="Sun H."/>
            <person name="Tritt A."/>
            <person name="Yoshinaga Y."/>
            <person name="Zwiers L.-H."/>
            <person name="Turgeon B."/>
            <person name="Goodwin S."/>
            <person name="Spatafora J."/>
            <person name="Crous P."/>
            <person name="Grigoriev I."/>
        </authorList>
    </citation>
    <scope>NUCLEOTIDE SEQUENCE</scope>
    <source>
        <strain evidence="8">CBS 123094</strain>
    </source>
</reference>
<dbReference type="Proteomes" id="UP000799779">
    <property type="component" value="Unassembled WGS sequence"/>
</dbReference>
<dbReference type="PROSITE" id="PS50888">
    <property type="entry name" value="BHLH"/>
    <property type="match status" value="1"/>
</dbReference>
<name>A0A6A5W7F3_9PLEO</name>
<dbReference type="GO" id="GO:0045944">
    <property type="term" value="P:positive regulation of transcription by RNA polymerase II"/>
    <property type="evidence" value="ECO:0007669"/>
    <property type="project" value="TreeGrafter"/>
</dbReference>
<dbReference type="SUPFAM" id="SSF47459">
    <property type="entry name" value="HLH, helix-loop-helix DNA-binding domain"/>
    <property type="match status" value="1"/>
</dbReference>
<keyword evidence="5" id="KW-0539">Nucleus</keyword>
<evidence type="ECO:0000256" key="4">
    <source>
        <dbReference type="ARBA" id="ARBA00023163"/>
    </source>
</evidence>
<protein>
    <recommendedName>
        <fullName evidence="7">BHLH domain-containing protein</fullName>
    </recommendedName>
</protein>
<dbReference type="Gene3D" id="4.10.280.10">
    <property type="entry name" value="Helix-loop-helix DNA-binding domain"/>
    <property type="match status" value="1"/>
</dbReference>
<feature type="domain" description="BHLH" evidence="7">
    <location>
        <begin position="185"/>
        <end position="245"/>
    </location>
</feature>
<keyword evidence="3" id="KW-0010">Activator</keyword>
<dbReference type="OrthoDB" id="2133190at2759"/>
<sequence length="267" mass="28909">MFPYNHVPLGEVMPRSQLEGSPSLDDADPVLFADPYPFLNTASSPGYSLSPYSERSSYIDDRSSYFDTAWPTASVPPLDMNSWAATTPICLSLPPAKRGEPAPVFASVTAGTSELGTVPCAPACSSDPHANFRNSVSSGSLNSAPPSPASSASNESEEEIDLKKPKPRGRPRLNSGSSSSVSKRCKRQPHNLVERRYREGINSQLEKLRRVIPTLPRSQEESAVGHSRPSKAIVLAAAIEYITETVVERRMLAAEIERLKIEASARA</sequence>
<evidence type="ECO:0000259" key="7">
    <source>
        <dbReference type="PROSITE" id="PS50888"/>
    </source>
</evidence>
<evidence type="ECO:0000313" key="8">
    <source>
        <dbReference type="EMBL" id="KAF1997277.1"/>
    </source>
</evidence>
<accession>A0A6A5W7F3</accession>
<dbReference type="Pfam" id="PF00010">
    <property type="entry name" value="HLH"/>
    <property type="match status" value="1"/>
</dbReference>
<dbReference type="GO" id="GO:0090575">
    <property type="term" value="C:RNA polymerase II transcription regulator complex"/>
    <property type="evidence" value="ECO:0007669"/>
    <property type="project" value="TreeGrafter"/>
</dbReference>